<gene>
    <name evidence="2" type="ORF">WG901_16940</name>
</gene>
<comment type="caution">
    <text evidence="2">The sequence shown here is derived from an EMBL/GenBank/DDBJ whole genome shotgun (WGS) entry which is preliminary data.</text>
</comment>
<accession>A0ABU8RZ87</accession>
<evidence type="ECO:0000259" key="1">
    <source>
        <dbReference type="Pfam" id="PF13577"/>
    </source>
</evidence>
<protein>
    <submittedName>
        <fullName evidence="2">Nuclear transport factor 2 family protein</fullName>
    </submittedName>
</protein>
<dbReference type="Gene3D" id="3.10.450.50">
    <property type="match status" value="1"/>
</dbReference>
<dbReference type="Pfam" id="PF13577">
    <property type="entry name" value="SnoaL_4"/>
    <property type="match status" value="1"/>
</dbReference>
<name>A0ABU8RZ87_9SPHN</name>
<sequence length="139" mass="15354">MPEDDYQVQRAITAYSLLTGRGDWAPVLALFTADGVWEIPHLGLRFAGQEAIRAALAQLSADLEWVFQHNAPALIEVRGDTATARSGIREVGKRKGRDESVEYCGIYADTLVRTSEGWKFTRRVFEGVGTISARLVSTL</sequence>
<evidence type="ECO:0000313" key="3">
    <source>
        <dbReference type="Proteomes" id="UP001361239"/>
    </source>
</evidence>
<dbReference type="InterPro" id="IPR032710">
    <property type="entry name" value="NTF2-like_dom_sf"/>
</dbReference>
<reference evidence="2 3" key="1">
    <citation type="submission" date="2024-03" db="EMBL/GenBank/DDBJ databases">
        <authorList>
            <person name="Jo J.-H."/>
        </authorList>
    </citation>
    <scope>NUCLEOTIDE SEQUENCE [LARGE SCALE GENOMIC DNA]</scope>
    <source>
        <strain evidence="2 3">PS1R-30</strain>
    </source>
</reference>
<organism evidence="2 3">
    <name type="scientific">Novosphingobium anseongense</name>
    <dbReference type="NCBI Taxonomy" id="3133436"/>
    <lineage>
        <taxon>Bacteria</taxon>
        <taxon>Pseudomonadati</taxon>
        <taxon>Pseudomonadota</taxon>
        <taxon>Alphaproteobacteria</taxon>
        <taxon>Sphingomonadales</taxon>
        <taxon>Sphingomonadaceae</taxon>
        <taxon>Novosphingobium</taxon>
    </lineage>
</organism>
<evidence type="ECO:0000313" key="2">
    <source>
        <dbReference type="EMBL" id="MEJ5978342.1"/>
    </source>
</evidence>
<dbReference type="EMBL" id="JBBHJZ010000003">
    <property type="protein sequence ID" value="MEJ5978342.1"/>
    <property type="molecule type" value="Genomic_DNA"/>
</dbReference>
<feature type="domain" description="SnoaL-like" evidence="1">
    <location>
        <begin position="3"/>
        <end position="123"/>
    </location>
</feature>
<dbReference type="SUPFAM" id="SSF54427">
    <property type="entry name" value="NTF2-like"/>
    <property type="match status" value="1"/>
</dbReference>
<dbReference type="Proteomes" id="UP001361239">
    <property type="component" value="Unassembled WGS sequence"/>
</dbReference>
<dbReference type="RefSeq" id="WP_339588269.1">
    <property type="nucleotide sequence ID" value="NZ_JBBHJZ010000003.1"/>
</dbReference>
<proteinExistence type="predicted"/>
<keyword evidence="3" id="KW-1185">Reference proteome</keyword>
<dbReference type="InterPro" id="IPR037401">
    <property type="entry name" value="SnoaL-like"/>
</dbReference>